<dbReference type="Proteomes" id="UP000839583">
    <property type="component" value="Unassembled WGS sequence"/>
</dbReference>
<dbReference type="EMBL" id="LIHI01000004">
    <property type="protein sequence ID" value="KOX83861.1"/>
    <property type="molecule type" value="Genomic_DNA"/>
</dbReference>
<dbReference type="EMBL" id="RSSB01000007">
    <property type="protein sequence ID" value="MIR95494.1"/>
    <property type="molecule type" value="Genomic_DNA"/>
</dbReference>
<comment type="caution">
    <text evidence="18">The sequence shown here is derived from an EMBL/GenBank/DDBJ whole genome shotgun (WGS) entry which is preliminary data.</text>
</comment>
<dbReference type="Proteomes" id="UP000839627">
    <property type="component" value="Unassembled WGS sequence"/>
</dbReference>
<dbReference type="Proteomes" id="UP000037735">
    <property type="component" value="Unassembled WGS sequence"/>
</dbReference>
<dbReference type="Gene3D" id="2.30.110.50">
    <property type="match status" value="1"/>
</dbReference>
<dbReference type="Proteomes" id="UP000885292">
    <property type="component" value="Unassembled WGS sequence"/>
</dbReference>
<feature type="compositionally biased region" description="Low complexity" evidence="1">
    <location>
        <begin position="15"/>
        <end position="25"/>
    </location>
</feature>
<evidence type="ECO:0000313" key="19">
    <source>
        <dbReference type="EMBL" id="MIQ22742.1"/>
    </source>
</evidence>
<dbReference type="Proteomes" id="UP000839910">
    <property type="component" value="Unassembled WGS sequence"/>
</dbReference>
<dbReference type="EMBL" id="AAMKIN010000007">
    <property type="protein sequence ID" value="EDI2532908.1"/>
    <property type="molecule type" value="Genomic_DNA"/>
</dbReference>
<dbReference type="Proteomes" id="UP000885269">
    <property type="component" value="Unassembled WGS sequence"/>
</dbReference>
<evidence type="ECO:0000313" key="14">
    <source>
        <dbReference type="EMBL" id="EDG7641220.1"/>
    </source>
</evidence>
<evidence type="ECO:0000313" key="13">
    <source>
        <dbReference type="EMBL" id="EDF5686636.1"/>
    </source>
</evidence>
<reference evidence="24 28" key="3">
    <citation type="submission" date="2018-03" db="EMBL/GenBank/DDBJ databases">
        <title>Non-Typhoidal Salmonella genome sequencing and assembly.</title>
        <authorList>
            <person name="Matchawe C."/>
        </authorList>
    </citation>
    <scope>NUCLEOTIDE SEQUENCE [LARGE SCALE GENOMIC DNA]</scope>
    <source>
        <strain evidence="24 28">20dea</strain>
    </source>
</reference>
<evidence type="ECO:0000313" key="20">
    <source>
        <dbReference type="EMBL" id="MIR95494.1"/>
    </source>
</evidence>
<evidence type="ECO:0000313" key="25">
    <source>
        <dbReference type="Proteomes" id="UP000037735"/>
    </source>
</evidence>
<reference evidence="3" key="4">
    <citation type="submission" date="2018-07" db="EMBL/GenBank/DDBJ databases">
        <authorList>
            <person name="Ashton P.M."/>
            <person name="Dallman T."/>
            <person name="Nair S."/>
            <person name="De Pinna E."/>
            <person name="Peters T."/>
            <person name="Grant K."/>
        </authorList>
    </citation>
    <scope>NUCLEOTIDE SEQUENCE [LARGE SCALE GENOMIC DNA]</scope>
    <source>
        <strain evidence="8">101434</strain>
        <strain evidence="9">103641</strain>
        <strain evidence="22">149315</strain>
        <strain evidence="12">189235</strain>
        <strain evidence="15">364196</strain>
        <strain evidence="19">38306</strain>
        <strain evidence="2">484130</strain>
        <strain evidence="3">565068</strain>
        <strain evidence="7">56960</strain>
        <strain evidence="23">572516</strain>
        <strain evidence="4">612542</strain>
        <strain evidence="5">684742</strain>
    </source>
</reference>
<dbReference type="EMBL" id="AAHQHJ010000082">
    <property type="protein sequence ID" value="EBZ1787063.1"/>
    <property type="molecule type" value="Genomic_DNA"/>
</dbReference>
<dbReference type="EMBL" id="RSSM01000007">
    <property type="protein sequence ID" value="MIS09497.1"/>
    <property type="molecule type" value="Genomic_DNA"/>
</dbReference>
<dbReference type="EMBL" id="AALDBB010000034">
    <property type="protein sequence ID" value="ECY4069098.1"/>
    <property type="molecule type" value="Genomic_DNA"/>
</dbReference>
<dbReference type="EMBL" id="AALIIV010000030">
    <property type="protein sequence ID" value="ECZ9360664.1"/>
    <property type="molecule type" value="Genomic_DNA"/>
</dbReference>
<evidence type="ECO:0000313" key="10">
    <source>
        <dbReference type="EMBL" id="EDC7601055.1"/>
    </source>
</evidence>
<dbReference type="EMBL" id="AAMIKG010000025">
    <property type="protein sequence ID" value="EDH6707631.1"/>
    <property type="molecule type" value="Genomic_DNA"/>
</dbReference>
<dbReference type="EMBL" id="AAMBFU010000009">
    <property type="protein sequence ID" value="EDF5686636.1"/>
    <property type="molecule type" value="Genomic_DNA"/>
</dbReference>
<name>A0A1R2LQA7_SALEN</name>
<reference evidence="17" key="7">
    <citation type="submission" date="2019-10" db="EMBL/GenBank/DDBJ databases">
        <authorList>
            <consortium name="NCBI Pathogen Detection Project"/>
        </authorList>
    </citation>
    <scope>NUCLEOTIDE SEQUENCE</scope>
    <source>
        <strain evidence="17">CAL-FD-2018-MI-1381-0006</strain>
    </source>
</reference>
<dbReference type="EMBL" id="PYKJ01000383">
    <property type="protein sequence ID" value="TGC92822.1"/>
    <property type="molecule type" value="Genomic_DNA"/>
</dbReference>
<evidence type="ECO:0000313" key="12">
    <source>
        <dbReference type="EMBL" id="EDF2958813.1"/>
    </source>
</evidence>
<evidence type="ECO:0000313" key="26">
    <source>
        <dbReference type="Proteomes" id="UP000268418"/>
    </source>
</evidence>
<evidence type="ECO:0000313" key="8">
    <source>
        <dbReference type="EMBL" id="ECZ9360664.1"/>
    </source>
</evidence>
<sequence length="213" mass="20728">MSFVSTNNKSGIGGLTTTTPPITGESGGVTADSVAGSVADAAEAAVEQAAGSLFGALPEPSGLVKAAVAAAQAAAAGMAQDAVSAIVSAVAGGPGAHNVTVSGSAVPPGALLFASLDGGETLSELFSYVVQLKTPDTLNLGYVSPAANLPLKPMVGKDLCVNIELDGGGTSRWSGSGPTAAVMNGRRGCSGGAGACCMKCAWSVRRTTRMKTA</sequence>
<dbReference type="EMBL" id="AAHDJF010000070">
    <property type="protein sequence ID" value="EBU8211625.1"/>
    <property type="molecule type" value="Genomic_DNA"/>
</dbReference>
<dbReference type="Proteomes" id="UP000839651">
    <property type="component" value="Unassembled WGS sequence"/>
</dbReference>
<proteinExistence type="predicted"/>
<dbReference type="Proteomes" id="UP000839635">
    <property type="component" value="Unassembled WGS sequence"/>
</dbReference>
<dbReference type="Proteomes" id="UP000839657">
    <property type="component" value="Unassembled WGS sequence"/>
</dbReference>
<dbReference type="EMBL" id="RUPV01000030">
    <property type="protein sequence ID" value="MKZ75016.1"/>
    <property type="molecule type" value="Genomic_DNA"/>
</dbReference>
<evidence type="ECO:0000313" key="21">
    <source>
        <dbReference type="EMBL" id="MIS09497.1"/>
    </source>
</evidence>
<evidence type="ECO:0000313" key="23">
    <source>
        <dbReference type="EMBL" id="MKZ75016.1"/>
    </source>
</evidence>
<accession>A0A1R2LQA7</accession>
<evidence type="ECO:0000313" key="4">
    <source>
        <dbReference type="EMBL" id="EBZ1787063.1"/>
    </source>
</evidence>
<reference evidence="10" key="5">
    <citation type="submission" date="2018-07" db="EMBL/GenBank/DDBJ databases">
        <authorList>
            <consortium name="PulseNet: The National Subtyping Network for Foodborne Disease Surveillance"/>
            <person name="Tarr C.L."/>
            <person name="Trees E."/>
            <person name="Katz L.S."/>
            <person name="Carleton-Romer H.A."/>
            <person name="Stroika S."/>
            <person name="Kucerova Z."/>
            <person name="Roache K.F."/>
            <person name="Sabol A.L."/>
            <person name="Besser J."/>
            <person name="Gerner-Smidt P."/>
        </authorList>
    </citation>
    <scope>NUCLEOTIDE SEQUENCE [LARGE SCALE GENOMIC DNA]</scope>
    <source>
        <strain evidence="11">PNUSAS004231</strain>
        <strain evidence="10">PNUSAS004368</strain>
        <strain evidence="16">PNUSAS013738</strain>
    </source>
</reference>
<evidence type="ECO:0000313" key="11">
    <source>
        <dbReference type="EMBL" id="EDC7689155.1"/>
    </source>
</evidence>
<reference evidence="6" key="6">
    <citation type="submission" date="2019-07" db="EMBL/GenBank/DDBJ databases">
        <authorList>
            <consortium name="GenomeTrakr network: Whole genome sequencing for foodborne pathogen traceback"/>
        </authorList>
    </citation>
    <scope>NUCLEOTIDE SEQUENCE [LARGE SCALE GENOMIC DNA]</scope>
    <source>
        <strain evidence="21 26">15MN00229</strain>
        <strain evidence="20 27">ARIM-SE2047-05</strain>
        <strain evidence="6">CFSAN061129</strain>
        <strain evidence="14">FSIS1700529</strain>
        <strain evidence="13">FSIS1709923</strain>
    </source>
</reference>
<dbReference type="EMBL" id="RTCG01000046">
    <property type="protein sequence ID" value="MJE24584.1"/>
    <property type="molecule type" value="Genomic_DNA"/>
</dbReference>
<dbReference type="Proteomes" id="UP000278953">
    <property type="component" value="Unassembled WGS sequence"/>
</dbReference>
<evidence type="ECO:0000313" key="17">
    <source>
        <dbReference type="EMBL" id="HAA1097252.1"/>
    </source>
</evidence>
<dbReference type="Proteomes" id="UP000839577">
    <property type="component" value="Unassembled WGS sequence"/>
</dbReference>
<dbReference type="Proteomes" id="UP000839574">
    <property type="component" value="Unassembled WGS sequence"/>
</dbReference>
<evidence type="ECO:0000313" key="18">
    <source>
        <dbReference type="EMBL" id="KOX83861.1"/>
    </source>
</evidence>
<evidence type="ECO:0000313" key="5">
    <source>
        <dbReference type="EMBL" id="ECB5911844.1"/>
    </source>
</evidence>
<evidence type="ECO:0000256" key="1">
    <source>
        <dbReference type="SAM" id="MobiDB-lite"/>
    </source>
</evidence>
<dbReference type="Proteomes" id="UP000839912">
    <property type="component" value="Unassembled WGS sequence"/>
</dbReference>
<gene>
    <name evidence="9" type="ORF">A3U78_03680</name>
    <name evidence="8" type="ORF">A3V28_21480</name>
    <name evidence="18" type="ORF">ABA47_2627</name>
    <name evidence="21" type="ORF">ACT96_19045</name>
    <name evidence="20" type="ORF">AGN17_18085</name>
    <name evidence="7" type="ORF">AU775_19360</name>
    <name evidence="13" type="ORF">B0F61_18110</name>
    <name evidence="14" type="ORF">B9756_18070</name>
    <name evidence="11" type="ORF">BJO06_14420</name>
    <name evidence="10" type="ORF">BJO39_22690</name>
    <name evidence="12" type="ORF">BZ881_20780</name>
    <name evidence="24" type="ORF">C9F08_17975</name>
    <name evidence="15" type="ORF">CB498_22010</name>
    <name evidence="16" type="ORF">CBQ45_18370</name>
    <name evidence="6" type="ORF">CBS77_05015</name>
    <name evidence="23" type="ORF">D4E56_22570</name>
    <name evidence="4" type="ORF">D8S08_24655</name>
    <name evidence="22" type="ORF">DLM07_19215</name>
    <name evidence="2" type="ORF">DLQ89_22470</name>
    <name evidence="3" type="ORF">DS187_22410</name>
    <name evidence="5" type="ORF">EZX35_08600</name>
    <name evidence="17" type="ORF">GDN42_03395</name>
    <name evidence="19" type="ORF">ZQ07_19635</name>
</gene>
<dbReference type="Proteomes" id="UP000839564">
    <property type="component" value="Unassembled WGS sequence"/>
</dbReference>
<evidence type="ECO:0000313" key="28">
    <source>
        <dbReference type="Proteomes" id="UP000297537"/>
    </source>
</evidence>
<evidence type="ECO:0000313" key="24">
    <source>
        <dbReference type="EMBL" id="TGC92822.1"/>
    </source>
</evidence>
<dbReference type="AlphaFoldDB" id="A0A1R2LQA7"/>
<dbReference type="Proteomes" id="UP000885271">
    <property type="component" value="Unassembled WGS sequence"/>
</dbReference>
<evidence type="ECO:0000313" key="7">
    <source>
        <dbReference type="EMBL" id="ECY4069098.1"/>
    </source>
</evidence>
<dbReference type="Proteomes" id="UP000839685">
    <property type="component" value="Unassembled WGS sequence"/>
</dbReference>
<dbReference type="SUPFAM" id="SSF69279">
    <property type="entry name" value="Phage tail proteins"/>
    <property type="match status" value="1"/>
</dbReference>
<evidence type="ECO:0000313" key="3">
    <source>
        <dbReference type="EMBL" id="EBX6310594.1"/>
    </source>
</evidence>
<dbReference type="Proteomes" id="UP000268418">
    <property type="component" value="Unassembled WGS sequence"/>
</dbReference>
<dbReference type="EMBL" id="AAIUPJ010000002">
    <property type="protein sequence ID" value="ECI2603466.1"/>
    <property type="molecule type" value="Genomic_DNA"/>
</dbReference>
<protein>
    <recommendedName>
        <fullName evidence="29">Type VI secretion system tip protein VgrG</fullName>
    </recommendedName>
</protein>
<dbReference type="EMBL" id="AALLBU010000002">
    <property type="protein sequence ID" value="EDA7382752.1"/>
    <property type="molecule type" value="Genomic_DNA"/>
</dbReference>
<dbReference type="EMBL" id="RSQT01000035">
    <property type="protein sequence ID" value="MIQ22742.1"/>
    <property type="molecule type" value="Genomic_DNA"/>
</dbReference>
<evidence type="ECO:0000313" key="6">
    <source>
        <dbReference type="EMBL" id="ECI2603466.1"/>
    </source>
</evidence>
<organism evidence="18 25">
    <name type="scientific">Salmonella enteritidis</name>
    <dbReference type="NCBI Taxonomy" id="149539"/>
    <lineage>
        <taxon>Bacteria</taxon>
        <taxon>Pseudomonadati</taxon>
        <taxon>Pseudomonadota</taxon>
        <taxon>Gammaproteobacteria</taxon>
        <taxon>Enterobacterales</taxon>
        <taxon>Enterobacteriaceae</taxon>
        <taxon>Salmonella</taxon>
    </lineage>
</organism>
<dbReference type="EMBL" id="AAMAIN010000030">
    <property type="protein sequence ID" value="EDF2958813.1"/>
    <property type="molecule type" value="Genomic_DNA"/>
</dbReference>
<dbReference type="Proteomes" id="UP000839681">
    <property type="component" value="Unassembled WGS sequence"/>
</dbReference>
<dbReference type="Proteomes" id="UP000839643">
    <property type="component" value="Unassembled WGS sequence"/>
</dbReference>
<reference evidence="18 25" key="1">
    <citation type="submission" date="2015-08" db="EMBL/GenBank/DDBJ databases">
        <title>Draft genome sequence of a Salmonella Enteritidis strain from day-old chicks.</title>
        <authorList>
            <person name="Clemente L."/>
            <person name="Jones-Dias D."/>
            <person name="Egas C."/>
            <person name="Fookes M."/>
            <person name="Thomson N.R."/>
            <person name="Manageiro V."/>
            <person name="Canica M."/>
        </authorList>
    </citation>
    <scope>NUCLEOTIDE SEQUENCE [LARGE SCALE GENOMIC DNA]</scope>
    <source>
        <strain evidence="18 25">LV60</strain>
    </source>
</reference>
<dbReference type="Proteomes" id="UP000297537">
    <property type="component" value="Unassembled WGS sequence"/>
</dbReference>
<dbReference type="Proteomes" id="UP000839702">
    <property type="component" value="Unassembled WGS sequence"/>
</dbReference>
<evidence type="ECO:0008006" key="29">
    <source>
        <dbReference type="Google" id="ProtNLM"/>
    </source>
</evidence>
<evidence type="ECO:0000313" key="27">
    <source>
        <dbReference type="Proteomes" id="UP000278953"/>
    </source>
</evidence>
<evidence type="ECO:0000313" key="15">
    <source>
        <dbReference type="EMBL" id="EDH6707631.1"/>
    </source>
</evidence>
<dbReference type="EMBL" id="DAAAMC010000004">
    <property type="protein sequence ID" value="HAA1097252.1"/>
    <property type="molecule type" value="Genomic_DNA"/>
</dbReference>
<dbReference type="EMBL" id="AALSAF010000006">
    <property type="protein sequence ID" value="EDC7689155.1"/>
    <property type="molecule type" value="Genomic_DNA"/>
</dbReference>
<evidence type="ECO:0000313" key="2">
    <source>
        <dbReference type="EMBL" id="EBU8211625.1"/>
    </source>
</evidence>
<evidence type="ECO:0000313" key="22">
    <source>
        <dbReference type="EMBL" id="MJE24584.1"/>
    </source>
</evidence>
<dbReference type="Proteomes" id="UP000839913">
    <property type="component" value="Unassembled WGS sequence"/>
</dbReference>
<evidence type="ECO:0000313" key="16">
    <source>
        <dbReference type="EMBL" id="EDI2532908.1"/>
    </source>
</evidence>
<evidence type="ECO:0000313" key="9">
    <source>
        <dbReference type="EMBL" id="EDA7382752.1"/>
    </source>
</evidence>
<dbReference type="EMBL" id="AAHLVR010000025">
    <property type="protein sequence ID" value="EBX6310594.1"/>
    <property type="molecule type" value="Genomic_DNA"/>
</dbReference>
<dbReference type="EMBL" id="AAMFGN010000008">
    <property type="protein sequence ID" value="EDG7641220.1"/>
    <property type="molecule type" value="Genomic_DNA"/>
</dbReference>
<feature type="region of interest" description="Disordered" evidence="1">
    <location>
        <begin position="1"/>
        <end position="25"/>
    </location>
</feature>
<dbReference type="KEGG" id="senl:IY59_01405"/>
<dbReference type="EMBL" id="AAHYCB010000003">
    <property type="protein sequence ID" value="ECB5911844.1"/>
    <property type="molecule type" value="Genomic_DNA"/>
</dbReference>
<reference evidence="17" key="2">
    <citation type="journal article" date="2018" name="Genome Biol.">
        <title>SKESA: strategic k-mer extension for scrupulous assemblies.</title>
        <authorList>
            <person name="Souvorov A."/>
            <person name="Agarwala R."/>
            <person name="Lipman D.J."/>
        </authorList>
    </citation>
    <scope>NUCLEOTIDE SEQUENCE</scope>
    <source>
        <strain evidence="17">CAL-FD-2018-MI-1381-0006</strain>
    </source>
</reference>
<dbReference type="EMBL" id="AALRZM010000041">
    <property type="protein sequence ID" value="EDC7601055.1"/>
    <property type="molecule type" value="Genomic_DNA"/>
</dbReference>